<dbReference type="EMBL" id="PYDT01000004">
    <property type="protein sequence ID" value="THU63238.1"/>
    <property type="molecule type" value="Genomic_DNA"/>
</dbReference>
<organism evidence="1 2">
    <name type="scientific">Musa balbisiana</name>
    <name type="common">Banana</name>
    <dbReference type="NCBI Taxonomy" id="52838"/>
    <lineage>
        <taxon>Eukaryota</taxon>
        <taxon>Viridiplantae</taxon>
        <taxon>Streptophyta</taxon>
        <taxon>Embryophyta</taxon>
        <taxon>Tracheophyta</taxon>
        <taxon>Spermatophyta</taxon>
        <taxon>Magnoliopsida</taxon>
        <taxon>Liliopsida</taxon>
        <taxon>Zingiberales</taxon>
        <taxon>Musaceae</taxon>
        <taxon>Musa</taxon>
    </lineage>
</organism>
<reference evidence="1 2" key="1">
    <citation type="journal article" date="2019" name="Nat. Plants">
        <title>Genome sequencing of Musa balbisiana reveals subgenome evolution and function divergence in polyploid bananas.</title>
        <authorList>
            <person name="Yao X."/>
        </authorList>
    </citation>
    <scope>NUCLEOTIDE SEQUENCE [LARGE SCALE GENOMIC DNA]</scope>
    <source>
        <strain evidence="2">cv. DH-PKW</strain>
        <tissue evidence="1">Leaves</tissue>
    </source>
</reference>
<protein>
    <submittedName>
        <fullName evidence="1">Uncharacterized protein</fullName>
    </submittedName>
</protein>
<evidence type="ECO:0000313" key="1">
    <source>
        <dbReference type="EMBL" id="THU63238.1"/>
    </source>
</evidence>
<keyword evidence="2" id="KW-1185">Reference proteome</keyword>
<comment type="caution">
    <text evidence="1">The sequence shown here is derived from an EMBL/GenBank/DDBJ whole genome shotgun (WGS) entry which is preliminary data.</text>
</comment>
<accession>A0A4S8JM12</accession>
<evidence type="ECO:0000313" key="2">
    <source>
        <dbReference type="Proteomes" id="UP000317650"/>
    </source>
</evidence>
<name>A0A4S8JM12_MUSBA</name>
<dbReference type="AlphaFoldDB" id="A0A4S8JM12"/>
<dbReference type="Proteomes" id="UP000317650">
    <property type="component" value="Chromosome 1"/>
</dbReference>
<sequence length="85" mass="9275">MFPLFLVGLYSELLGDQGADEPRNGSWSPICLMLSISSFTFSGSFARVRISGRRILLRGSSRIAGPPDLGFENGTPEMKSIQEHA</sequence>
<gene>
    <name evidence="1" type="ORF">C4D60_Mb01t13630</name>
</gene>
<proteinExistence type="predicted"/>